<evidence type="ECO:0000256" key="1">
    <source>
        <dbReference type="SAM" id="Phobius"/>
    </source>
</evidence>
<sequence length="87" mass="9617">MWFVVAMSLCSIGYGAHAMIRSEQVARKNAAFIASGKESYFEQRREWQAYGTTPPADEATVRTKGRKEILAGMIGLFAAAAFTYFAN</sequence>
<keyword evidence="1" id="KW-0472">Membrane</keyword>
<feature type="transmembrane region" description="Helical" evidence="1">
    <location>
        <begin position="69"/>
        <end position="86"/>
    </location>
</feature>
<organism evidence="2 3">
    <name type="scientific">Sphingobium xenophagum</name>
    <dbReference type="NCBI Taxonomy" id="121428"/>
    <lineage>
        <taxon>Bacteria</taxon>
        <taxon>Pseudomonadati</taxon>
        <taxon>Pseudomonadota</taxon>
        <taxon>Alphaproteobacteria</taxon>
        <taxon>Sphingomonadales</taxon>
        <taxon>Sphingomonadaceae</taxon>
        <taxon>Sphingobium</taxon>
    </lineage>
</organism>
<evidence type="ECO:0000313" key="3">
    <source>
        <dbReference type="Proteomes" id="UP000217141"/>
    </source>
</evidence>
<proteinExistence type="predicted"/>
<dbReference type="RefSeq" id="WP_017181991.1">
    <property type="nucleotide sequence ID" value="NZ_CP022745.1"/>
</dbReference>
<keyword evidence="1" id="KW-1133">Transmembrane helix</keyword>
<name>A0A249MQK1_SPHXE</name>
<dbReference type="KEGG" id="shyd:CJD35_03535"/>
<dbReference type="EMBL" id="CP022745">
    <property type="protein sequence ID" value="ASY43630.1"/>
    <property type="molecule type" value="Genomic_DNA"/>
</dbReference>
<gene>
    <name evidence="2" type="ORF">CJD35_03535</name>
</gene>
<protein>
    <submittedName>
        <fullName evidence="2">Uncharacterized protein</fullName>
    </submittedName>
</protein>
<reference evidence="2 3" key="1">
    <citation type="submission" date="2017-08" db="EMBL/GenBank/DDBJ databases">
        <title>Whole Genome Sequence of Sphingobium hydrophobicum C1: Insights into Adaption to the Electronic-waste Contaminated Sediment.</title>
        <authorList>
            <person name="Song D."/>
            <person name="Chen X."/>
            <person name="Xu M."/>
        </authorList>
    </citation>
    <scope>NUCLEOTIDE SEQUENCE [LARGE SCALE GENOMIC DNA]</scope>
    <source>
        <strain evidence="2 3">C1</strain>
    </source>
</reference>
<dbReference type="AlphaFoldDB" id="A0A249MQK1"/>
<keyword evidence="1" id="KW-0812">Transmembrane</keyword>
<accession>A0A249MQK1</accession>
<dbReference type="Proteomes" id="UP000217141">
    <property type="component" value="Chromosome I"/>
</dbReference>
<evidence type="ECO:0000313" key="2">
    <source>
        <dbReference type="EMBL" id="ASY43630.1"/>
    </source>
</evidence>